<protein>
    <submittedName>
        <fullName evidence="6">RNA methyltransferase, TrmH family</fullName>
    </submittedName>
</protein>
<dbReference type="InterPro" id="IPR029064">
    <property type="entry name" value="Ribosomal_eL30-like_sf"/>
</dbReference>
<evidence type="ECO:0000259" key="5">
    <source>
        <dbReference type="Pfam" id="PF22435"/>
    </source>
</evidence>
<keyword evidence="7" id="KW-1185">Reference proteome</keyword>
<keyword evidence="3 6" id="KW-0808">Transferase</keyword>
<dbReference type="EMBL" id="FQVI01000026">
    <property type="protein sequence ID" value="SHF40787.1"/>
    <property type="molecule type" value="Genomic_DNA"/>
</dbReference>
<dbReference type="InterPro" id="IPR029026">
    <property type="entry name" value="tRNA_m1G_MTases_N"/>
</dbReference>
<dbReference type="OrthoDB" id="9785673at2"/>
<dbReference type="GO" id="GO:0008173">
    <property type="term" value="F:RNA methyltransferase activity"/>
    <property type="evidence" value="ECO:0007669"/>
    <property type="project" value="InterPro"/>
</dbReference>
<sequence length="269" mass="29379">MITSTSNPQIKNIVQLEKKPRARKEQGLFVVEGSKMFAEAPRDNIKKVYCSQSFLEKSEHRDLLESKGFGPDCQGTEVVEDKVFKGLSDTMSPQGILCVMRQMAYTLEEILGGNTKDGTPFLLLLEDLQDPGNLGTILRTGEGAGVTGVIMSRNTVDIYNPKVIRSTMGSVYRVPFLYTDSLLGILPRLKEAGITTYAAHLQGVSDYDRQDYTGGTGFLIGNEGNGLSDALSFGADVKIKIPMCGQVESLNAAMACGILAYEAYRQRRG</sequence>
<evidence type="ECO:0000313" key="6">
    <source>
        <dbReference type="EMBL" id="SHF40787.1"/>
    </source>
</evidence>
<dbReference type="SUPFAM" id="SSF75217">
    <property type="entry name" value="alpha/beta knot"/>
    <property type="match status" value="1"/>
</dbReference>
<organism evidence="6 7">
    <name type="scientific">Lactonifactor longoviformis DSM 17459</name>
    <dbReference type="NCBI Taxonomy" id="1122155"/>
    <lineage>
        <taxon>Bacteria</taxon>
        <taxon>Bacillati</taxon>
        <taxon>Bacillota</taxon>
        <taxon>Clostridia</taxon>
        <taxon>Eubacteriales</taxon>
        <taxon>Clostridiaceae</taxon>
        <taxon>Lactonifactor</taxon>
    </lineage>
</organism>
<evidence type="ECO:0000256" key="3">
    <source>
        <dbReference type="ARBA" id="ARBA00022679"/>
    </source>
</evidence>
<dbReference type="Gene3D" id="3.40.1280.10">
    <property type="match status" value="1"/>
</dbReference>
<dbReference type="InterPro" id="IPR029028">
    <property type="entry name" value="Alpha/beta_knot_MTases"/>
</dbReference>
<dbReference type="Pfam" id="PF00588">
    <property type="entry name" value="SpoU_methylase"/>
    <property type="match status" value="1"/>
</dbReference>
<evidence type="ECO:0000256" key="1">
    <source>
        <dbReference type="ARBA" id="ARBA00007228"/>
    </source>
</evidence>
<dbReference type="GO" id="GO:0003723">
    <property type="term" value="F:RNA binding"/>
    <property type="evidence" value="ECO:0007669"/>
    <property type="project" value="InterPro"/>
</dbReference>
<accession>A0A1M5BEM0</accession>
<dbReference type="InterPro" id="IPR001537">
    <property type="entry name" value="SpoU_MeTrfase"/>
</dbReference>
<dbReference type="GO" id="GO:0006396">
    <property type="term" value="P:RNA processing"/>
    <property type="evidence" value="ECO:0007669"/>
    <property type="project" value="InterPro"/>
</dbReference>
<dbReference type="RefSeq" id="WP_072854182.1">
    <property type="nucleotide sequence ID" value="NZ_FQVI01000026.1"/>
</dbReference>
<dbReference type="InterPro" id="IPR053888">
    <property type="entry name" value="MRM3-like_sub_bind"/>
</dbReference>
<name>A0A1M5BEM0_9CLOT</name>
<dbReference type="AlphaFoldDB" id="A0A1M5BEM0"/>
<dbReference type="PANTHER" id="PTHR43191:SF2">
    <property type="entry name" value="RRNA METHYLTRANSFERASE 3, MITOCHONDRIAL"/>
    <property type="match status" value="1"/>
</dbReference>
<dbReference type="Pfam" id="PF22435">
    <property type="entry name" value="MRM3-like_sub_bind"/>
    <property type="match status" value="1"/>
</dbReference>
<comment type="similarity">
    <text evidence="1">Belongs to the class IV-like SAM-binding methyltransferase superfamily. RNA methyltransferase TrmH family.</text>
</comment>
<reference evidence="6 7" key="1">
    <citation type="submission" date="2016-11" db="EMBL/GenBank/DDBJ databases">
        <authorList>
            <person name="Jaros S."/>
            <person name="Januszkiewicz K."/>
            <person name="Wedrychowicz H."/>
        </authorList>
    </citation>
    <scope>NUCLEOTIDE SEQUENCE [LARGE SCALE GENOMIC DNA]</scope>
    <source>
        <strain evidence="6 7">DSM 17459</strain>
    </source>
</reference>
<feature type="domain" description="MRM3-like substrate binding" evidence="5">
    <location>
        <begin position="7"/>
        <end position="97"/>
    </location>
</feature>
<dbReference type="GO" id="GO:0032259">
    <property type="term" value="P:methylation"/>
    <property type="evidence" value="ECO:0007669"/>
    <property type="project" value="UniProtKB-KW"/>
</dbReference>
<dbReference type="SUPFAM" id="SSF55315">
    <property type="entry name" value="L30e-like"/>
    <property type="match status" value="1"/>
</dbReference>
<keyword evidence="2 6" id="KW-0489">Methyltransferase</keyword>
<dbReference type="STRING" id="1122155.SAMN02745158_03620"/>
<dbReference type="InterPro" id="IPR051259">
    <property type="entry name" value="rRNA_Methyltransferase"/>
</dbReference>
<dbReference type="Proteomes" id="UP000184245">
    <property type="component" value="Unassembled WGS sequence"/>
</dbReference>
<evidence type="ECO:0000256" key="2">
    <source>
        <dbReference type="ARBA" id="ARBA00022603"/>
    </source>
</evidence>
<evidence type="ECO:0000313" key="7">
    <source>
        <dbReference type="Proteomes" id="UP000184245"/>
    </source>
</evidence>
<proteinExistence type="inferred from homology"/>
<dbReference type="PANTHER" id="PTHR43191">
    <property type="entry name" value="RRNA METHYLTRANSFERASE 3"/>
    <property type="match status" value="1"/>
</dbReference>
<dbReference type="CDD" id="cd18095">
    <property type="entry name" value="SpoU-like_rRNA-MTase"/>
    <property type="match status" value="1"/>
</dbReference>
<dbReference type="Gene3D" id="3.30.1330.30">
    <property type="match status" value="1"/>
</dbReference>
<gene>
    <name evidence="6" type="ORF">SAMN02745158_03620</name>
</gene>
<feature type="domain" description="tRNA/rRNA methyltransferase SpoU type" evidence="4">
    <location>
        <begin position="121"/>
        <end position="261"/>
    </location>
</feature>
<evidence type="ECO:0000259" key="4">
    <source>
        <dbReference type="Pfam" id="PF00588"/>
    </source>
</evidence>